<dbReference type="InterPro" id="IPR011601">
    <property type="entry name" value="MurB_C"/>
</dbReference>
<proteinExistence type="inferred from homology"/>
<evidence type="ECO:0000256" key="7">
    <source>
        <dbReference type="ARBA" id="ARBA00022630"/>
    </source>
</evidence>
<keyword evidence="11 16" id="KW-0573">Peptidoglycan synthesis</keyword>
<comment type="function">
    <text evidence="2 16">Cell wall formation.</text>
</comment>
<dbReference type="PROSITE" id="PS51387">
    <property type="entry name" value="FAD_PCMH"/>
    <property type="match status" value="1"/>
</dbReference>
<dbReference type="InterPro" id="IPR006094">
    <property type="entry name" value="Oxid_FAD_bind_N"/>
</dbReference>
<evidence type="ECO:0000313" key="18">
    <source>
        <dbReference type="EMBL" id="OGG73945.1"/>
    </source>
</evidence>
<dbReference type="GO" id="GO:0009252">
    <property type="term" value="P:peptidoglycan biosynthetic process"/>
    <property type="evidence" value="ECO:0007669"/>
    <property type="project" value="UniProtKB-UniRule"/>
</dbReference>
<evidence type="ECO:0000256" key="5">
    <source>
        <dbReference type="ARBA" id="ARBA00022490"/>
    </source>
</evidence>
<dbReference type="EMBL" id="MFMA01000021">
    <property type="protein sequence ID" value="OGG73945.1"/>
    <property type="molecule type" value="Genomic_DNA"/>
</dbReference>
<dbReference type="InterPro" id="IPR003170">
    <property type="entry name" value="MurB"/>
</dbReference>
<dbReference type="Proteomes" id="UP000178427">
    <property type="component" value="Unassembled WGS sequence"/>
</dbReference>
<dbReference type="GO" id="GO:0051301">
    <property type="term" value="P:cell division"/>
    <property type="evidence" value="ECO:0007669"/>
    <property type="project" value="UniProtKB-KW"/>
</dbReference>
<evidence type="ECO:0000256" key="14">
    <source>
        <dbReference type="ARBA" id="ARBA00023316"/>
    </source>
</evidence>
<dbReference type="InterPro" id="IPR016166">
    <property type="entry name" value="FAD-bd_PCMH"/>
</dbReference>
<evidence type="ECO:0000313" key="19">
    <source>
        <dbReference type="Proteomes" id="UP000178427"/>
    </source>
</evidence>
<dbReference type="HAMAP" id="MF_00037">
    <property type="entry name" value="MurB"/>
    <property type="match status" value="1"/>
</dbReference>
<evidence type="ECO:0000256" key="13">
    <source>
        <dbReference type="ARBA" id="ARBA00023306"/>
    </source>
</evidence>
<dbReference type="Gene3D" id="3.30.43.10">
    <property type="entry name" value="Uridine Diphospho-n-acetylenolpyruvylglucosamine Reductase, domain 2"/>
    <property type="match status" value="1"/>
</dbReference>
<evidence type="ECO:0000256" key="1">
    <source>
        <dbReference type="ARBA" id="ARBA00001974"/>
    </source>
</evidence>
<dbReference type="GO" id="GO:0071949">
    <property type="term" value="F:FAD binding"/>
    <property type="evidence" value="ECO:0007669"/>
    <property type="project" value="InterPro"/>
</dbReference>
<feature type="active site" evidence="16">
    <location>
        <position position="304"/>
    </location>
</feature>
<dbReference type="STRING" id="1798513.A3A40_00215"/>
<dbReference type="GO" id="GO:0071555">
    <property type="term" value="P:cell wall organization"/>
    <property type="evidence" value="ECO:0007669"/>
    <property type="project" value="UniProtKB-KW"/>
</dbReference>
<dbReference type="Gene3D" id="3.90.78.10">
    <property type="entry name" value="UDP-N-acetylenolpyruvoylglucosamine reductase, C-terminal domain"/>
    <property type="match status" value="1"/>
</dbReference>
<comment type="cofactor">
    <cofactor evidence="1 16">
        <name>FAD</name>
        <dbReference type="ChEBI" id="CHEBI:57692"/>
    </cofactor>
</comment>
<dbReference type="InterPro" id="IPR036318">
    <property type="entry name" value="FAD-bd_PCMH-like_sf"/>
</dbReference>
<evidence type="ECO:0000256" key="8">
    <source>
        <dbReference type="ARBA" id="ARBA00022827"/>
    </source>
</evidence>
<keyword evidence="7 16" id="KW-0285">Flavoprotein</keyword>
<comment type="similarity">
    <text evidence="16">Belongs to the MurB family.</text>
</comment>
<dbReference type="NCBIfam" id="TIGR00179">
    <property type="entry name" value="murB"/>
    <property type="match status" value="1"/>
</dbReference>
<dbReference type="UniPathway" id="UPA00219"/>
<keyword evidence="6 16" id="KW-0132">Cell division</keyword>
<dbReference type="Pfam" id="PF02873">
    <property type="entry name" value="MurB_C"/>
    <property type="match status" value="1"/>
</dbReference>
<keyword evidence="14 16" id="KW-0961">Cell wall biogenesis/degradation</keyword>
<evidence type="ECO:0000259" key="17">
    <source>
        <dbReference type="PROSITE" id="PS51387"/>
    </source>
</evidence>
<feature type="domain" description="FAD-binding PCMH-type" evidence="17">
    <location>
        <begin position="19"/>
        <end position="185"/>
    </location>
</feature>
<keyword evidence="9 16" id="KW-0521">NADP</keyword>
<dbReference type="SUPFAM" id="SSF56194">
    <property type="entry name" value="Uridine diphospho-N-Acetylenolpyruvylglucosamine reductase, MurB, C-terminal domain"/>
    <property type="match status" value="1"/>
</dbReference>
<evidence type="ECO:0000256" key="12">
    <source>
        <dbReference type="ARBA" id="ARBA00023002"/>
    </source>
</evidence>
<feature type="active site" description="Proton donor" evidence="16">
    <location>
        <position position="214"/>
    </location>
</feature>
<comment type="catalytic activity">
    <reaction evidence="15 16">
        <text>UDP-N-acetyl-alpha-D-muramate + NADP(+) = UDP-N-acetyl-3-O-(1-carboxyvinyl)-alpha-D-glucosamine + NADPH + H(+)</text>
        <dbReference type="Rhea" id="RHEA:12248"/>
        <dbReference type="ChEBI" id="CHEBI:15378"/>
        <dbReference type="ChEBI" id="CHEBI:57783"/>
        <dbReference type="ChEBI" id="CHEBI:58349"/>
        <dbReference type="ChEBI" id="CHEBI:68483"/>
        <dbReference type="ChEBI" id="CHEBI:70757"/>
        <dbReference type="EC" id="1.3.1.98"/>
    </reaction>
</comment>
<protein>
    <recommendedName>
        <fullName evidence="16">UDP-N-acetylenolpyruvoylglucosamine reductase</fullName>
        <ecNumber evidence="16">1.3.1.98</ecNumber>
    </recommendedName>
    <alternativeName>
        <fullName evidence="16">UDP-N-acetylmuramate dehydrogenase</fullName>
    </alternativeName>
</protein>
<evidence type="ECO:0000256" key="16">
    <source>
        <dbReference type="HAMAP-Rule" id="MF_00037"/>
    </source>
</evidence>
<dbReference type="Pfam" id="PF01565">
    <property type="entry name" value="FAD_binding_4"/>
    <property type="match status" value="1"/>
</dbReference>
<dbReference type="InterPro" id="IPR016167">
    <property type="entry name" value="FAD-bd_PCMH_sub1"/>
</dbReference>
<dbReference type="SUPFAM" id="SSF56176">
    <property type="entry name" value="FAD-binding/transporter-associated domain-like"/>
    <property type="match status" value="1"/>
</dbReference>
<comment type="caution">
    <text evidence="18">The sequence shown here is derived from an EMBL/GenBank/DDBJ whole genome shotgun (WGS) entry which is preliminary data.</text>
</comment>
<reference evidence="18 19" key="1">
    <citation type="journal article" date="2016" name="Nat. Commun.">
        <title>Thousands of microbial genomes shed light on interconnected biogeochemical processes in an aquifer system.</title>
        <authorList>
            <person name="Anantharaman K."/>
            <person name="Brown C.T."/>
            <person name="Hug L.A."/>
            <person name="Sharon I."/>
            <person name="Castelle C.J."/>
            <person name="Probst A.J."/>
            <person name="Thomas B.C."/>
            <person name="Singh A."/>
            <person name="Wilkins M.J."/>
            <person name="Karaoz U."/>
            <person name="Brodie E.L."/>
            <person name="Williams K.H."/>
            <person name="Hubbard S.S."/>
            <person name="Banfield J.F."/>
        </authorList>
    </citation>
    <scope>NUCLEOTIDE SEQUENCE [LARGE SCALE GENOMIC DNA]</scope>
</reference>
<dbReference type="EC" id="1.3.1.98" evidence="16"/>
<gene>
    <name evidence="16" type="primary">murB</name>
    <name evidence="18" type="ORF">A3A40_00215</name>
</gene>
<dbReference type="AlphaFoldDB" id="A0A1F6EJX7"/>
<evidence type="ECO:0000256" key="9">
    <source>
        <dbReference type="ARBA" id="ARBA00022857"/>
    </source>
</evidence>
<dbReference type="InterPro" id="IPR036635">
    <property type="entry name" value="MurB_C_sf"/>
</dbReference>
<keyword evidence="10 16" id="KW-0133">Cell shape</keyword>
<accession>A0A1F6EJX7</accession>
<name>A0A1F6EJX7_9BACT</name>
<evidence type="ECO:0000256" key="2">
    <source>
        <dbReference type="ARBA" id="ARBA00003921"/>
    </source>
</evidence>
<dbReference type="PANTHER" id="PTHR21071">
    <property type="entry name" value="UDP-N-ACETYLENOLPYRUVOYLGLUCOSAMINE REDUCTASE"/>
    <property type="match status" value="1"/>
</dbReference>
<feature type="active site" evidence="16">
    <location>
        <position position="163"/>
    </location>
</feature>
<dbReference type="GO" id="GO:0008762">
    <property type="term" value="F:UDP-N-acetylmuramate dehydrogenase activity"/>
    <property type="evidence" value="ECO:0007669"/>
    <property type="project" value="UniProtKB-UniRule"/>
</dbReference>
<keyword evidence="12 16" id="KW-0560">Oxidoreductase</keyword>
<organism evidence="18 19">
    <name type="scientific">Candidatus Kaiserbacteria bacterium RIFCSPLOWO2_01_FULL_54_20</name>
    <dbReference type="NCBI Taxonomy" id="1798513"/>
    <lineage>
        <taxon>Bacteria</taxon>
        <taxon>Candidatus Kaiseribacteriota</taxon>
    </lineage>
</organism>
<dbReference type="InterPro" id="IPR016169">
    <property type="entry name" value="FAD-bd_PCMH_sub2"/>
</dbReference>
<comment type="pathway">
    <text evidence="4 16">Cell wall biogenesis; peptidoglycan biosynthesis.</text>
</comment>
<keyword evidence="5 16" id="KW-0963">Cytoplasm</keyword>
<evidence type="ECO:0000256" key="3">
    <source>
        <dbReference type="ARBA" id="ARBA00004496"/>
    </source>
</evidence>
<evidence type="ECO:0000256" key="11">
    <source>
        <dbReference type="ARBA" id="ARBA00022984"/>
    </source>
</evidence>
<evidence type="ECO:0000256" key="10">
    <source>
        <dbReference type="ARBA" id="ARBA00022960"/>
    </source>
</evidence>
<keyword evidence="8 16" id="KW-0274">FAD</keyword>
<dbReference type="GO" id="GO:0005829">
    <property type="term" value="C:cytosol"/>
    <property type="evidence" value="ECO:0007669"/>
    <property type="project" value="TreeGrafter"/>
</dbReference>
<evidence type="ECO:0000256" key="15">
    <source>
        <dbReference type="ARBA" id="ARBA00048914"/>
    </source>
</evidence>
<dbReference type="PANTHER" id="PTHR21071:SF4">
    <property type="entry name" value="UDP-N-ACETYLENOLPYRUVOYLGLUCOSAMINE REDUCTASE"/>
    <property type="match status" value="1"/>
</dbReference>
<sequence length="308" mass="33721">MNMMDVRENVPLAPLTTFKIGGPARYFVDVHNEEEMKAALAWARERGTRCVVLAGKSNILVPDEGLNALVISIASETFSFAGTELAADAGCNLLSLIRAAGEKSLGGWEKLAGIPGTIGGAVRGNAGAFGPEIKDFVTKVCAFDADTGEMREFENVACNFSYRHSFFKDDPKWIITRVYIELTRAEPVASARETENTITERERRHIQNVQAAGSYFMNPVASEEARNMFEEEKGVRSREGRVPAGWLIEKAGMKGARVGDAVASEQHPNYLKNDSHATAVQVKELARKIKDAVKAKFGIELQEEAVIL</sequence>
<comment type="subcellular location">
    <subcellularLocation>
        <location evidence="3 16">Cytoplasm</location>
    </subcellularLocation>
</comment>
<evidence type="ECO:0000256" key="6">
    <source>
        <dbReference type="ARBA" id="ARBA00022618"/>
    </source>
</evidence>
<keyword evidence="13 16" id="KW-0131">Cell cycle</keyword>
<dbReference type="Gene3D" id="3.30.465.10">
    <property type="match status" value="1"/>
</dbReference>
<dbReference type="GO" id="GO:0008360">
    <property type="term" value="P:regulation of cell shape"/>
    <property type="evidence" value="ECO:0007669"/>
    <property type="project" value="UniProtKB-KW"/>
</dbReference>
<evidence type="ECO:0000256" key="4">
    <source>
        <dbReference type="ARBA" id="ARBA00004752"/>
    </source>
</evidence>